<protein>
    <submittedName>
        <fullName evidence="8">Anaphase promoting complex subunit 11</fullName>
    </submittedName>
</protein>
<evidence type="ECO:0000256" key="6">
    <source>
        <dbReference type="SAM" id="MobiDB-lite"/>
    </source>
</evidence>
<keyword evidence="3" id="KW-0833">Ubl conjugation pathway</keyword>
<evidence type="ECO:0000256" key="3">
    <source>
        <dbReference type="ARBA" id="ARBA00022786"/>
    </source>
</evidence>
<dbReference type="GeneTree" id="ENSGT00940000164946"/>
<dbReference type="Proteomes" id="UP000001519">
    <property type="component" value="Chromosome 5"/>
</dbReference>
<evidence type="ECO:0000256" key="2">
    <source>
        <dbReference type="ARBA" id="ARBA00022771"/>
    </source>
</evidence>
<dbReference type="GO" id="GO:0031145">
    <property type="term" value="P:anaphase-promoting complex-dependent catabolic process"/>
    <property type="evidence" value="ECO:0007669"/>
    <property type="project" value="InterPro"/>
</dbReference>
<dbReference type="GO" id="GO:0005680">
    <property type="term" value="C:anaphase-promoting complex"/>
    <property type="evidence" value="ECO:0000318"/>
    <property type="project" value="GO_Central"/>
</dbReference>
<dbReference type="GO" id="GO:0008270">
    <property type="term" value="F:zinc ion binding"/>
    <property type="evidence" value="ECO:0007669"/>
    <property type="project" value="UniProtKB-KW"/>
</dbReference>
<dbReference type="Bgee" id="ENSGGOG00000013938">
    <property type="expression patterns" value="Expressed in heart and 6 other cell types or tissues"/>
</dbReference>
<reference evidence="8" key="3">
    <citation type="submission" date="2025-08" db="UniProtKB">
        <authorList>
            <consortium name="Ensembl"/>
        </authorList>
    </citation>
    <scope>IDENTIFICATION</scope>
</reference>
<evidence type="ECO:0000259" key="7">
    <source>
        <dbReference type="Pfam" id="PF12861"/>
    </source>
</evidence>
<organism evidence="8 9">
    <name type="scientific">Gorilla gorilla gorilla</name>
    <name type="common">Western lowland gorilla</name>
    <dbReference type="NCBI Taxonomy" id="9595"/>
    <lineage>
        <taxon>Eukaryota</taxon>
        <taxon>Metazoa</taxon>
        <taxon>Chordata</taxon>
        <taxon>Craniata</taxon>
        <taxon>Vertebrata</taxon>
        <taxon>Euteleostomi</taxon>
        <taxon>Mammalia</taxon>
        <taxon>Eutheria</taxon>
        <taxon>Euarchontoglires</taxon>
        <taxon>Primates</taxon>
        <taxon>Haplorrhini</taxon>
        <taxon>Catarrhini</taxon>
        <taxon>Hominidae</taxon>
        <taxon>Gorilla</taxon>
    </lineage>
</organism>
<evidence type="ECO:0000313" key="9">
    <source>
        <dbReference type="Proteomes" id="UP000001519"/>
    </source>
</evidence>
<dbReference type="EMBL" id="CABD030035675">
    <property type="status" value="NOT_ANNOTATED_CDS"/>
    <property type="molecule type" value="Genomic_DNA"/>
</dbReference>
<dbReference type="InterPro" id="IPR051031">
    <property type="entry name" value="RING-box_E3_Ubiquitin_Ligase"/>
</dbReference>
<dbReference type="GO" id="GO:0016567">
    <property type="term" value="P:protein ubiquitination"/>
    <property type="evidence" value="ECO:0000318"/>
    <property type="project" value="GO_Central"/>
</dbReference>
<dbReference type="InterPro" id="IPR013083">
    <property type="entry name" value="Znf_RING/FYVE/PHD"/>
</dbReference>
<dbReference type="GO" id="GO:0045842">
    <property type="term" value="P:positive regulation of mitotic metaphase/anaphase transition"/>
    <property type="evidence" value="ECO:0000318"/>
    <property type="project" value="GO_Central"/>
</dbReference>
<feature type="domain" description="Anaphase-promoting complex subunit 11 RING-H2 finger" evidence="7">
    <location>
        <begin position="20"/>
        <end position="51"/>
    </location>
</feature>
<feature type="compositionally biased region" description="Polar residues" evidence="6">
    <location>
        <begin position="67"/>
        <end position="82"/>
    </location>
</feature>
<evidence type="ECO:0000256" key="1">
    <source>
        <dbReference type="ARBA" id="ARBA00022723"/>
    </source>
</evidence>
<reference evidence="8" key="4">
    <citation type="submission" date="2025-09" db="UniProtKB">
        <authorList>
            <consortium name="Ensembl"/>
        </authorList>
    </citation>
    <scope>IDENTIFICATION</scope>
</reference>
<dbReference type="EMBL" id="CABD030035674">
    <property type="status" value="NOT_ANNOTATED_CDS"/>
    <property type="molecule type" value="Genomic_DNA"/>
</dbReference>
<sequence length="196" mass="20575">MKVKIKCWNGVATWLWVANDENCGICRMAFNGCCPDCPLHGESISRCLGWCPQPVPVLGGRAHPQVPINTASPTPGQHTGSLMSREESSRSPDPTPPALDQETSSLLRCTSPCCLDHSRDLFGITDQVSADGPRACRQGARRRLPTGVGPVLPLLPHALHPQVAACAAGAAALPHVPPGMEVQGVRPELALAGGAS</sequence>
<dbReference type="Pfam" id="PF12861">
    <property type="entry name" value="zf-ANAPC11"/>
    <property type="match status" value="1"/>
</dbReference>
<dbReference type="GO" id="GO:0097602">
    <property type="term" value="F:cullin family protein binding"/>
    <property type="evidence" value="ECO:0000318"/>
    <property type="project" value="GO_Central"/>
</dbReference>
<keyword evidence="5" id="KW-0131">Cell cycle</keyword>
<dbReference type="EMBL" id="CABD030035676">
    <property type="status" value="NOT_ANNOTATED_CDS"/>
    <property type="molecule type" value="Genomic_DNA"/>
</dbReference>
<dbReference type="OMA" id="GGRAHNM"/>
<dbReference type="Gene3D" id="3.30.40.10">
    <property type="entry name" value="Zinc/RING finger domain, C3HC4 (zinc finger)"/>
    <property type="match status" value="1"/>
</dbReference>
<reference evidence="9" key="1">
    <citation type="submission" date="2011-05" db="EMBL/GenBank/DDBJ databases">
        <title>Insights into the evolution of the great apes provided by the gorilla genome.</title>
        <authorList>
            <person name="Scally A."/>
        </authorList>
    </citation>
    <scope>NUCLEOTIDE SEQUENCE [LARGE SCALE GENOMIC DNA]</scope>
</reference>
<keyword evidence="4" id="KW-0862">Zinc</keyword>
<proteinExistence type="predicted"/>
<reference evidence="8 9" key="2">
    <citation type="journal article" date="2012" name="Nature">
        <title>Insights into hominid evolution from the gorilla genome sequence.</title>
        <authorList>
            <person name="Scally A."/>
            <person name="Dutheil J.Y."/>
            <person name="Hillier L.W."/>
            <person name="Jordan G.E."/>
            <person name="Goodhead I."/>
            <person name="Herrero J."/>
            <person name="Hobolth A."/>
            <person name="Lappalainen T."/>
            <person name="Mailund T."/>
            <person name="Marques-Bonet T."/>
            <person name="McCarthy S."/>
            <person name="Montgomery S.H."/>
            <person name="Schwalie P.C."/>
            <person name="Tang Y.A."/>
            <person name="Ward M.C."/>
            <person name="Xue Y."/>
            <person name="Yngvadottir B."/>
            <person name="Alkan C."/>
            <person name="Andersen L.N."/>
            <person name="Ayub Q."/>
            <person name="Ball E.V."/>
            <person name="Beal K."/>
            <person name="Bradley B.J."/>
            <person name="Chen Y."/>
            <person name="Clee C.M."/>
            <person name="Fitzgerald S."/>
            <person name="Graves T.A."/>
            <person name="Gu Y."/>
            <person name="Heath P."/>
            <person name="Heger A."/>
            <person name="Karakoc E."/>
            <person name="Kolb-Kokocinski A."/>
            <person name="Laird G.K."/>
            <person name="Lunter G."/>
            <person name="Meader S."/>
            <person name="Mort M."/>
            <person name="Mullikin J.C."/>
            <person name="Munch K."/>
            <person name="O'Connor T.D."/>
            <person name="Phillips A.D."/>
            <person name="Prado-Martinez J."/>
            <person name="Rogers A.S."/>
            <person name="Sajjadian S."/>
            <person name="Schmidt D."/>
            <person name="Shaw K."/>
            <person name="Simpson J.T."/>
            <person name="Stenson P.D."/>
            <person name="Turner D.J."/>
            <person name="Vigilant L."/>
            <person name="Vilella A.J."/>
            <person name="Whitener W."/>
            <person name="Zhu B."/>
            <person name="Cooper D.N."/>
            <person name="de Jong P."/>
            <person name="Dermitzakis E.T."/>
            <person name="Eichler E.E."/>
            <person name="Flicek P."/>
            <person name="Goldman N."/>
            <person name="Mundy N.I."/>
            <person name="Ning Z."/>
            <person name="Odom D.T."/>
            <person name="Ponting C.P."/>
            <person name="Quail M.A."/>
            <person name="Ryder O.A."/>
            <person name="Searle S.M."/>
            <person name="Warren W.C."/>
            <person name="Wilson R.K."/>
            <person name="Schierup M.H."/>
            <person name="Rogers J."/>
            <person name="Tyler-Smith C."/>
            <person name="Durbin R."/>
        </authorList>
    </citation>
    <scope>NUCLEOTIDE SEQUENCE [LARGE SCALE GENOMIC DNA]</scope>
</reference>
<dbReference type="Ensembl" id="ENSGGOT00000053095.1">
    <property type="protein sequence ID" value="ENSGGOP00000039936.1"/>
    <property type="gene ID" value="ENSGGOG00000013938.3"/>
</dbReference>
<evidence type="ECO:0000256" key="4">
    <source>
        <dbReference type="ARBA" id="ARBA00022833"/>
    </source>
</evidence>
<dbReference type="SUPFAM" id="SSF57850">
    <property type="entry name" value="RING/U-box"/>
    <property type="match status" value="1"/>
</dbReference>
<dbReference type="GO" id="GO:0005634">
    <property type="term" value="C:nucleus"/>
    <property type="evidence" value="ECO:0000318"/>
    <property type="project" value="GO_Central"/>
</dbReference>
<evidence type="ECO:0000313" key="8">
    <source>
        <dbReference type="Ensembl" id="ENSGGOP00000039936.1"/>
    </source>
</evidence>
<keyword evidence="1" id="KW-0479">Metal-binding</keyword>
<accession>A0A2I2YY63</accession>
<dbReference type="InterPro" id="IPR024991">
    <property type="entry name" value="RING-H2_APC11"/>
</dbReference>
<gene>
    <name evidence="8" type="primary">ANAPC11</name>
</gene>
<name>A0A2I2YY63_GORGO</name>
<dbReference type="GO" id="GO:0061630">
    <property type="term" value="F:ubiquitin protein ligase activity"/>
    <property type="evidence" value="ECO:0000318"/>
    <property type="project" value="GO_Central"/>
</dbReference>
<dbReference type="FunFam" id="3.30.40.10:FF:000876">
    <property type="entry name" value="Anaphase promoting complex subunit 11"/>
    <property type="match status" value="1"/>
</dbReference>
<dbReference type="STRING" id="9593.ENSGGOP00000039936"/>
<evidence type="ECO:0000256" key="5">
    <source>
        <dbReference type="ARBA" id="ARBA00023306"/>
    </source>
</evidence>
<dbReference type="GO" id="GO:0006511">
    <property type="term" value="P:ubiquitin-dependent protein catabolic process"/>
    <property type="evidence" value="ECO:0000318"/>
    <property type="project" value="GO_Central"/>
</dbReference>
<dbReference type="InParanoid" id="A0A2I2YY63"/>
<keyword evidence="2" id="KW-0863">Zinc-finger</keyword>
<feature type="region of interest" description="Disordered" evidence="6">
    <location>
        <begin position="62"/>
        <end position="104"/>
    </location>
</feature>
<dbReference type="PANTHER" id="PTHR11210">
    <property type="entry name" value="RING BOX"/>
    <property type="match status" value="1"/>
</dbReference>
<dbReference type="AlphaFoldDB" id="A0A2I2YY63"/>
<keyword evidence="9" id="KW-1185">Reference proteome</keyword>